<dbReference type="Proteomes" id="UP000313359">
    <property type="component" value="Unassembled WGS sequence"/>
</dbReference>
<evidence type="ECO:0000313" key="3">
    <source>
        <dbReference type="Proteomes" id="UP000313359"/>
    </source>
</evidence>
<feature type="region of interest" description="Disordered" evidence="1">
    <location>
        <begin position="103"/>
        <end position="124"/>
    </location>
</feature>
<dbReference type="AlphaFoldDB" id="A0A5C2S7D8"/>
<name>A0A5C2S7D8_9APHY</name>
<protein>
    <submittedName>
        <fullName evidence="2">Uncharacterized protein</fullName>
    </submittedName>
</protein>
<evidence type="ECO:0000256" key="1">
    <source>
        <dbReference type="SAM" id="MobiDB-lite"/>
    </source>
</evidence>
<sequence length="197" mass="21680">MRLAPVWDGHRSKDRVSCIVYRDIDRRWVFEDLDHEMCVLIANAHIAETARGGSGKQECSWTLRRSLEVLSEKRAFREGGYESALRGWRRGVGQERLANGICRGRSQDPRRGPVEMQAKTDGARDAAQIEALDREAGSGAGGGWLFWAAVRPAVGATPAVDRSSIAVRVRPMHLGPGLHSIYTDTQACLVGAEDLSL</sequence>
<proteinExistence type="predicted"/>
<gene>
    <name evidence="2" type="ORF">L227DRAFT_165874</name>
</gene>
<organism evidence="2 3">
    <name type="scientific">Lentinus tigrinus ALCF2SS1-6</name>
    <dbReference type="NCBI Taxonomy" id="1328759"/>
    <lineage>
        <taxon>Eukaryota</taxon>
        <taxon>Fungi</taxon>
        <taxon>Dikarya</taxon>
        <taxon>Basidiomycota</taxon>
        <taxon>Agaricomycotina</taxon>
        <taxon>Agaricomycetes</taxon>
        <taxon>Polyporales</taxon>
        <taxon>Polyporaceae</taxon>
        <taxon>Lentinus</taxon>
    </lineage>
</organism>
<reference evidence="2" key="1">
    <citation type="journal article" date="2018" name="Genome Biol. Evol.">
        <title>Genomics and development of Lentinus tigrinus, a white-rot wood-decaying mushroom with dimorphic fruiting bodies.</title>
        <authorList>
            <person name="Wu B."/>
            <person name="Xu Z."/>
            <person name="Knudson A."/>
            <person name="Carlson A."/>
            <person name="Chen N."/>
            <person name="Kovaka S."/>
            <person name="LaButti K."/>
            <person name="Lipzen A."/>
            <person name="Pennachio C."/>
            <person name="Riley R."/>
            <person name="Schakwitz W."/>
            <person name="Umezawa K."/>
            <person name="Ohm R.A."/>
            <person name="Grigoriev I.V."/>
            <person name="Nagy L.G."/>
            <person name="Gibbons J."/>
            <person name="Hibbett D."/>
        </authorList>
    </citation>
    <scope>NUCLEOTIDE SEQUENCE [LARGE SCALE GENOMIC DNA]</scope>
    <source>
        <strain evidence="2">ALCF2SS1-6</strain>
    </source>
</reference>
<accession>A0A5C2S7D8</accession>
<evidence type="ECO:0000313" key="2">
    <source>
        <dbReference type="EMBL" id="RPD59228.1"/>
    </source>
</evidence>
<dbReference type="EMBL" id="ML122271">
    <property type="protein sequence ID" value="RPD59228.1"/>
    <property type="molecule type" value="Genomic_DNA"/>
</dbReference>
<keyword evidence="3" id="KW-1185">Reference proteome</keyword>